<dbReference type="AlphaFoldDB" id="A0A565ANW5"/>
<dbReference type="PANTHER" id="PTHR36312">
    <property type="entry name" value="THIONIN-LIKE PROTEIN 1"/>
    <property type="match status" value="1"/>
</dbReference>
<dbReference type="EMBL" id="CABITT030000001">
    <property type="protein sequence ID" value="VVA91125.1"/>
    <property type="molecule type" value="Genomic_DNA"/>
</dbReference>
<evidence type="ECO:0000313" key="2">
    <source>
        <dbReference type="Proteomes" id="UP000489600"/>
    </source>
</evidence>
<protein>
    <recommendedName>
        <fullName evidence="3">Thionin-like protein</fullName>
    </recommendedName>
</protein>
<comment type="caution">
    <text evidence="1">The sequence shown here is derived from an EMBL/GenBank/DDBJ whole genome shotgun (WGS) entry which is preliminary data.</text>
</comment>
<dbReference type="InterPro" id="IPR038975">
    <property type="entry name" value="THNL"/>
</dbReference>
<accession>A0A565ANW5</accession>
<proteinExistence type="predicted"/>
<evidence type="ECO:0000313" key="1">
    <source>
        <dbReference type="EMBL" id="VVA91125.1"/>
    </source>
</evidence>
<organism evidence="1 2">
    <name type="scientific">Arabis nemorensis</name>
    <dbReference type="NCBI Taxonomy" id="586526"/>
    <lineage>
        <taxon>Eukaryota</taxon>
        <taxon>Viridiplantae</taxon>
        <taxon>Streptophyta</taxon>
        <taxon>Embryophyta</taxon>
        <taxon>Tracheophyta</taxon>
        <taxon>Spermatophyta</taxon>
        <taxon>Magnoliopsida</taxon>
        <taxon>eudicotyledons</taxon>
        <taxon>Gunneridae</taxon>
        <taxon>Pentapetalae</taxon>
        <taxon>rosids</taxon>
        <taxon>malvids</taxon>
        <taxon>Brassicales</taxon>
        <taxon>Brassicaceae</taxon>
        <taxon>Arabideae</taxon>
        <taxon>Arabis</taxon>
    </lineage>
</organism>
<dbReference type="Proteomes" id="UP000489600">
    <property type="component" value="Unassembled WGS sequence"/>
</dbReference>
<reference evidence="1" key="1">
    <citation type="submission" date="2019-07" db="EMBL/GenBank/DDBJ databases">
        <authorList>
            <person name="Dittberner H."/>
        </authorList>
    </citation>
    <scope>NUCLEOTIDE SEQUENCE [LARGE SCALE GENOMIC DNA]</scope>
</reference>
<sequence length="69" mass="7470">MTCLPRPSLIPSPPSTQMILANKIDQIDYFCKLGCATRHCAPLSSLQNPNVVKVADCVDSCSDKCSTKN</sequence>
<dbReference type="PANTHER" id="PTHR36312:SF15">
    <property type="entry name" value="THIONIN-LIKE PROTEIN"/>
    <property type="match status" value="1"/>
</dbReference>
<dbReference type="OrthoDB" id="653285at2759"/>
<name>A0A565ANW5_9BRAS</name>
<evidence type="ECO:0008006" key="3">
    <source>
        <dbReference type="Google" id="ProtNLM"/>
    </source>
</evidence>
<keyword evidence="2" id="KW-1185">Reference proteome</keyword>
<gene>
    <name evidence="1" type="ORF">ANE_LOCUS1570</name>
</gene>